<keyword evidence="2" id="KW-0677">Repeat</keyword>
<dbReference type="GO" id="GO:0140359">
    <property type="term" value="F:ABC-type transporter activity"/>
    <property type="evidence" value="ECO:0007669"/>
    <property type="project" value="InterPro"/>
</dbReference>
<evidence type="ECO:0000256" key="2">
    <source>
        <dbReference type="ARBA" id="ARBA00022737"/>
    </source>
</evidence>
<evidence type="ECO:0000313" key="8">
    <source>
        <dbReference type="WBParaSite" id="PTRK_0001555500.1"/>
    </source>
</evidence>
<evidence type="ECO:0000256" key="5">
    <source>
        <dbReference type="SAM" id="Phobius"/>
    </source>
</evidence>
<dbReference type="GO" id="GO:0016020">
    <property type="term" value="C:membrane"/>
    <property type="evidence" value="ECO:0007669"/>
    <property type="project" value="InterPro"/>
</dbReference>
<proteinExistence type="predicted"/>
<keyword evidence="4" id="KW-0067">ATP-binding</keyword>
<dbReference type="Gene3D" id="3.40.50.300">
    <property type="entry name" value="P-loop containing nucleotide triphosphate hydrolases"/>
    <property type="match status" value="1"/>
</dbReference>
<feature type="transmembrane region" description="Helical" evidence="5">
    <location>
        <begin position="643"/>
        <end position="663"/>
    </location>
</feature>
<dbReference type="PROSITE" id="PS00211">
    <property type="entry name" value="ABC_TRANSPORTER_1"/>
    <property type="match status" value="1"/>
</dbReference>
<dbReference type="Proteomes" id="UP000038045">
    <property type="component" value="Unplaced"/>
</dbReference>
<feature type="transmembrane region" description="Helical" evidence="5">
    <location>
        <begin position="581"/>
        <end position="603"/>
    </location>
</feature>
<evidence type="ECO:0000256" key="3">
    <source>
        <dbReference type="ARBA" id="ARBA00022741"/>
    </source>
</evidence>
<dbReference type="STRING" id="131310.A0A0N5A1Q6"/>
<feature type="transmembrane region" description="Helical" evidence="5">
    <location>
        <begin position="716"/>
        <end position="736"/>
    </location>
</feature>
<dbReference type="GO" id="GO:0005524">
    <property type="term" value="F:ATP binding"/>
    <property type="evidence" value="ECO:0007669"/>
    <property type="project" value="UniProtKB-KW"/>
</dbReference>
<feature type="domain" description="ABC transporter" evidence="6">
    <location>
        <begin position="780"/>
        <end position="1010"/>
    </location>
</feature>
<accession>A0A0N5A1Q6</accession>
<dbReference type="InterPro" id="IPR026082">
    <property type="entry name" value="ABCA"/>
</dbReference>
<evidence type="ECO:0000256" key="1">
    <source>
        <dbReference type="ARBA" id="ARBA00022448"/>
    </source>
</evidence>
<evidence type="ECO:0000259" key="6">
    <source>
        <dbReference type="PROSITE" id="PS50893"/>
    </source>
</evidence>
<dbReference type="Pfam" id="PF00005">
    <property type="entry name" value="ABC_tran"/>
    <property type="match status" value="1"/>
</dbReference>
<dbReference type="CDD" id="cd03263">
    <property type="entry name" value="ABC_subfamily_A"/>
    <property type="match status" value="1"/>
</dbReference>
<dbReference type="WBParaSite" id="PTRK_0001555500.1">
    <property type="protein sequence ID" value="PTRK_0001555500.1"/>
    <property type="gene ID" value="PTRK_0001555500"/>
</dbReference>
<dbReference type="InterPro" id="IPR017871">
    <property type="entry name" value="ABC_transporter-like_CS"/>
</dbReference>
<protein>
    <submittedName>
        <fullName evidence="8">ABC transporter domain-containing protein</fullName>
    </submittedName>
</protein>
<organism evidence="7 8">
    <name type="scientific">Parastrongyloides trichosuri</name>
    <name type="common">Possum-specific nematode worm</name>
    <dbReference type="NCBI Taxonomy" id="131310"/>
    <lineage>
        <taxon>Eukaryota</taxon>
        <taxon>Metazoa</taxon>
        <taxon>Ecdysozoa</taxon>
        <taxon>Nematoda</taxon>
        <taxon>Chromadorea</taxon>
        <taxon>Rhabditida</taxon>
        <taxon>Tylenchina</taxon>
        <taxon>Panagrolaimomorpha</taxon>
        <taxon>Strongyloidoidea</taxon>
        <taxon>Strongyloididae</taxon>
        <taxon>Parastrongyloides</taxon>
    </lineage>
</organism>
<keyword evidence="5" id="KW-0812">Transmembrane</keyword>
<keyword evidence="1" id="KW-0813">Transport</keyword>
<keyword evidence="3" id="KW-0547">Nucleotide-binding</keyword>
<keyword evidence="5" id="KW-1133">Transmembrane helix</keyword>
<dbReference type="AlphaFoldDB" id="A0A0N5A1Q6"/>
<keyword evidence="7" id="KW-1185">Reference proteome</keyword>
<dbReference type="InterPro" id="IPR003593">
    <property type="entry name" value="AAA+_ATPase"/>
</dbReference>
<feature type="transmembrane region" description="Helical" evidence="5">
    <location>
        <begin position="609"/>
        <end position="636"/>
    </location>
</feature>
<evidence type="ECO:0000256" key="4">
    <source>
        <dbReference type="ARBA" id="ARBA00022840"/>
    </source>
</evidence>
<feature type="transmembrane region" description="Helical" evidence="5">
    <location>
        <begin position="532"/>
        <end position="552"/>
    </location>
</feature>
<keyword evidence="5" id="KW-0472">Membrane</keyword>
<dbReference type="InterPro" id="IPR027417">
    <property type="entry name" value="P-loop_NTPase"/>
</dbReference>
<dbReference type="PANTHER" id="PTHR19229:SF36">
    <property type="entry name" value="ATP-BINDING CASSETTE SUB-FAMILY A MEMBER 2"/>
    <property type="match status" value="1"/>
</dbReference>
<name>A0A0N5A1Q6_PARTI</name>
<feature type="transmembrane region" description="Helical" evidence="5">
    <location>
        <begin position="24"/>
        <end position="43"/>
    </location>
</feature>
<dbReference type="SUPFAM" id="SSF52540">
    <property type="entry name" value="P-loop containing nucleoside triphosphate hydrolases"/>
    <property type="match status" value="1"/>
</dbReference>
<sequence>MFLAIKQLSILLKKIWIQRWRRKAFTFVEMVIPLFMFIILTIIRHSMTSDVKSHCHYDAKGLPSAGIQPTMDGLTQSYDNKCRVLETSGGDSRYINNKILRSNLSYIGEGVLNLLKFVGSRENFTLNTKDTITFLRKIEYINNNSKVDYFSTNSNFYKNIKELRIYLYDFYKSKGLSGFKNLKNLMFKLPKVSKKKNKKIIDKEWYDGYEILLKNIVDTLNLDNFVRERLEKTRNSEKTVCGGFKIPGFKNCSYYKYLTEITSRIKPLAAGYILITPQNNKTEKIYEYFTSLFSKLHDIVEYIKYFKENEDVIKYVLNQSDINQILEKIIILLTKMSENDEFGENNDVSDSFRLLLLIFEHAKNYGSYTDQIVDILSNEIGEIIENALPCLYFDRVRFVKNETDMEEKALCLQNYNMYYTGIVLHNTSTLEKVLLNSNQKLNTTNSIVYSMRPLNSIIDTGRKVFSKGHVRNMPRDDFNYDLKYITSGYIYFQDIIDRILIEDKIKMKLPDIGIFIQQEPSSCTLPATPFDVSHNVSLCIICSFIFTFGILVKNVCTEKETHIVDMMYIHGLPEILHYMAYWLDTIFLNSIICAIISTMLVYGEILVSVSFWAILVPLILYIITTTSQAIILCNIVTNSNYGAALMAFIYLMSFLPSALHIIGEPGFTYVFLLLPQSTVSSLLEIYINSYVGNYYFFEIFNDLYLYTGLQFSHTCYFLLGDTILYTMIAFIIIPLLKKLKYTRFWACIVQKVLFFRKNLETDEIYLSIIEEPNENDVRTVHIDNLVLKYPNGVYGLRGATMSFYNNQITAFLGHNGAGKSSLVKVLSGMEKASSGFARIYGKDLRYDINEIRRMIGICPQDNVLFPYLSVIEHFTFFGGLMNIPKAILCSEIEVILHDTGLSYKRYCLASDLSGGMKRKLCMGIALLGDSKLIILDEPTSGVDPLQRKSIWDLIFKIKKGRTVILSTHYMDEAEILGDRIVVMNNGMVCAEGTIQFLKEQLNNEIIIKIKNICIENCNDSEFENVMNQYCFIEKKTPLYKYYRVLKDKMETVKDLLNYLNINVSDVCEDYQIYLPDFQDFFLKLCRKNNHSTDTEPSNNTSTEDVTKDVFGLKHPKYEEVTNKCKLFWIRYFVLLKKKYKIFKNDIILELITRLFPLLTIILALAYQAAVRSL</sequence>
<dbReference type="PANTHER" id="PTHR19229">
    <property type="entry name" value="ATP-BINDING CASSETTE TRANSPORTER SUBFAMILY A ABCA"/>
    <property type="match status" value="1"/>
</dbReference>
<feature type="transmembrane region" description="Helical" evidence="5">
    <location>
        <begin position="1146"/>
        <end position="1169"/>
    </location>
</feature>
<evidence type="ECO:0000313" key="7">
    <source>
        <dbReference type="Proteomes" id="UP000038045"/>
    </source>
</evidence>
<dbReference type="SMART" id="SM00382">
    <property type="entry name" value="AAA"/>
    <property type="match status" value="1"/>
</dbReference>
<dbReference type="GO" id="GO:0005319">
    <property type="term" value="F:lipid transporter activity"/>
    <property type="evidence" value="ECO:0007669"/>
    <property type="project" value="TreeGrafter"/>
</dbReference>
<dbReference type="PROSITE" id="PS50893">
    <property type="entry name" value="ABC_TRANSPORTER_2"/>
    <property type="match status" value="1"/>
</dbReference>
<dbReference type="GO" id="GO:0016887">
    <property type="term" value="F:ATP hydrolysis activity"/>
    <property type="evidence" value="ECO:0007669"/>
    <property type="project" value="InterPro"/>
</dbReference>
<dbReference type="InterPro" id="IPR003439">
    <property type="entry name" value="ABC_transporter-like_ATP-bd"/>
</dbReference>
<reference evidence="8" key="1">
    <citation type="submission" date="2017-02" db="UniProtKB">
        <authorList>
            <consortium name="WormBaseParasite"/>
        </authorList>
    </citation>
    <scope>IDENTIFICATION</scope>
</reference>